<gene>
    <name evidence="1" type="ORF">GFD22_07130</name>
</gene>
<keyword evidence="2" id="KW-1185">Reference proteome</keyword>
<reference evidence="1 2" key="1">
    <citation type="submission" date="2019-10" db="EMBL/GenBank/DDBJ databases">
        <title>Bifidobacterium from non-human primates.</title>
        <authorList>
            <person name="Modesto M."/>
        </authorList>
    </citation>
    <scope>NUCLEOTIDE SEQUENCE [LARGE SCALE GENOMIC DNA]</scope>
    <source>
        <strain evidence="1 2">TREC</strain>
    </source>
</reference>
<dbReference type="InterPro" id="IPR012467">
    <property type="entry name" value="DUF1684"/>
</dbReference>
<proteinExistence type="predicted"/>
<dbReference type="EMBL" id="WHZY01000010">
    <property type="protein sequence ID" value="NEG78741.1"/>
    <property type="molecule type" value="Genomic_DNA"/>
</dbReference>
<organism evidence="1 2">
    <name type="scientific">Bifidobacterium avesanii</name>
    <dbReference type="NCBI Taxonomy" id="1798157"/>
    <lineage>
        <taxon>Bacteria</taxon>
        <taxon>Bacillati</taxon>
        <taxon>Actinomycetota</taxon>
        <taxon>Actinomycetes</taxon>
        <taxon>Bifidobacteriales</taxon>
        <taxon>Bifidobacteriaceae</taxon>
        <taxon>Bifidobacterium</taxon>
    </lineage>
</organism>
<dbReference type="OrthoDB" id="5493262at2"/>
<comment type="caution">
    <text evidence="1">The sequence shown here is derived from an EMBL/GenBank/DDBJ whole genome shotgun (WGS) entry which is preliminary data.</text>
</comment>
<dbReference type="PANTHER" id="PTHR41913">
    <property type="entry name" value="DUF1684 DOMAIN-CONTAINING PROTEIN"/>
    <property type="match status" value="1"/>
</dbReference>
<sequence length="316" mass="35397">MELFSRDPSITYDDLKNQSPEQFRAEWLEWKAKRDAYMREPYGWLSLVSIDWLENGREKTFASFPGTWRQDGDTVIYTPPVDGPTIVNRGEPITGPFTVKVPDVGDFNLEDFYNGDVRAQLIKRIGDDRQFAVRVRDPHSAGISGFEGSPAFEPDQRWVFPASFEPADHEDVTVGAVDGGLSHNETSIGTLHVDFDGTPRDLIVFEQHNDDSGAHTIDPETGERVYLNNRANITNEGNLLFRDQTSGKETYGGARVLGFDISDPTTVTYVDFNRAMNLPCAFTVFCTCPFAPFQNTLPLEIRAGEKTPPVFGSLED</sequence>
<dbReference type="Pfam" id="PF07920">
    <property type="entry name" value="DUF1684"/>
    <property type="match status" value="1"/>
</dbReference>
<evidence type="ECO:0000313" key="1">
    <source>
        <dbReference type="EMBL" id="NEG78741.1"/>
    </source>
</evidence>
<dbReference type="AlphaFoldDB" id="A0A7K3TI52"/>
<dbReference type="RefSeq" id="WP_152350520.1">
    <property type="nucleotide sequence ID" value="NZ_WBSN01000010.1"/>
</dbReference>
<name>A0A7K3TI52_9BIFI</name>
<protein>
    <submittedName>
        <fullName evidence="1">DUF1684 domain-containing protein</fullName>
    </submittedName>
</protein>
<dbReference type="PANTHER" id="PTHR41913:SF1">
    <property type="entry name" value="DUF1684 DOMAIN-CONTAINING PROTEIN"/>
    <property type="match status" value="1"/>
</dbReference>
<dbReference type="Proteomes" id="UP000469763">
    <property type="component" value="Unassembled WGS sequence"/>
</dbReference>
<evidence type="ECO:0000313" key="2">
    <source>
        <dbReference type="Proteomes" id="UP000469763"/>
    </source>
</evidence>
<accession>A0A7K3TI52</accession>